<reference evidence="12 13" key="1">
    <citation type="submission" date="2024-02" db="EMBL/GenBank/DDBJ databases">
        <title>Chromosome-scale genome assembly of the rough periwinkle Littorina saxatilis.</title>
        <authorList>
            <person name="De Jode A."/>
            <person name="Faria R."/>
            <person name="Formenti G."/>
            <person name="Sims Y."/>
            <person name="Smith T.P."/>
            <person name="Tracey A."/>
            <person name="Wood J.M.D."/>
            <person name="Zagrodzka Z.B."/>
            <person name="Johannesson K."/>
            <person name="Butlin R.K."/>
            <person name="Leder E.H."/>
        </authorList>
    </citation>
    <scope>NUCLEOTIDE SEQUENCE [LARGE SCALE GENOMIC DNA]</scope>
    <source>
        <strain evidence="12">Snail1</strain>
        <tissue evidence="12">Muscle</tissue>
    </source>
</reference>
<protein>
    <recommendedName>
        <fullName evidence="11">C2 domain-containing protein</fullName>
    </recommendedName>
</protein>
<dbReference type="CDD" id="cd08377">
    <property type="entry name" value="C2C_MCTP_PRT"/>
    <property type="match status" value="1"/>
</dbReference>
<feature type="compositionally biased region" description="Basic residues" evidence="9">
    <location>
        <begin position="1"/>
        <end position="14"/>
    </location>
</feature>
<evidence type="ECO:0000313" key="13">
    <source>
        <dbReference type="Proteomes" id="UP001374579"/>
    </source>
</evidence>
<dbReference type="FunFam" id="2.60.40.150:FF:000167">
    <property type="entry name" value="Multiple C2 domains, transmembrane 2a"/>
    <property type="match status" value="1"/>
</dbReference>
<dbReference type="EMBL" id="JBAMIC010000001">
    <property type="protein sequence ID" value="KAK7115693.1"/>
    <property type="molecule type" value="Genomic_DNA"/>
</dbReference>
<evidence type="ECO:0000259" key="11">
    <source>
        <dbReference type="PROSITE" id="PS50004"/>
    </source>
</evidence>
<evidence type="ECO:0000256" key="5">
    <source>
        <dbReference type="ARBA" id="ARBA00022837"/>
    </source>
</evidence>
<proteinExistence type="predicted"/>
<evidence type="ECO:0000256" key="7">
    <source>
        <dbReference type="ARBA" id="ARBA00023136"/>
    </source>
</evidence>
<evidence type="ECO:0000256" key="6">
    <source>
        <dbReference type="ARBA" id="ARBA00022989"/>
    </source>
</evidence>
<dbReference type="GO" id="GO:0030672">
    <property type="term" value="C:synaptic vesicle membrane"/>
    <property type="evidence" value="ECO:0007669"/>
    <property type="project" value="TreeGrafter"/>
</dbReference>
<dbReference type="InterPro" id="IPR035892">
    <property type="entry name" value="C2_domain_sf"/>
</dbReference>
<dbReference type="Pfam" id="PF08372">
    <property type="entry name" value="PRT_C"/>
    <property type="match status" value="1"/>
</dbReference>
<feature type="region of interest" description="Disordered" evidence="9">
    <location>
        <begin position="915"/>
        <end position="936"/>
    </location>
</feature>
<keyword evidence="6 10" id="KW-1133">Transmembrane helix</keyword>
<keyword evidence="13" id="KW-1185">Reference proteome</keyword>
<dbReference type="PANTHER" id="PTHR45911">
    <property type="entry name" value="C2 DOMAIN-CONTAINING PROTEIN"/>
    <property type="match status" value="1"/>
</dbReference>
<sequence length="936" mass="106856">MHAFLKRQYKKGRGKMGSGTTGSSKRSVKHREEDDSAGPIGTLKYQDAVSKSMDSLLMVASSVPLPTHAQLTPDPGRSKKRGRRLRVRGDSSSSSSLQRHSDQEILGMERRHSFDYPNGKFSDDDEEDDDDTFSEGGVSRSLEVSPVHRGTRTDSMDSRDTFRALHQSFLTSLENSASFTSEKGDFTDSDNDNRSYVSFHDDDSRVFVMTADENDQGDVVTHEESPHGSPAAVHQAVELSRQDTILRQRQNALMEHPFFMLEVRLQEGKDLVIRDSCGTSDPYVKFKIGGKQVYRSKTIYKNLNPKWDETFTIPVEDVNKPVNIKVFDYDRGLHDDPMGNTEIDVSQLELGKSTELKLLLSDRGKPDYMGYLLLTCTLQPKTQEDKDQFLRRTTVRPTDAVSKKMKMQPWSGVVTIVLVEGQDLVPMDDNGLSDPYVKFRLGNEKCRSKHKSKTLSPKWLEQFDLRQFQDLASQLEITVFDYDVTGKDDFMGRAVIDLSTLELEITHHLDVELEDGAGMLKLLLTISGQNSSDAQSDLCNYTPDSRTQEQLMKKYSALKLSDITDVGTLQVKVFKATGLKSADIGGQSDPFCVLELVNARVQTHTEYKTLNPEWNKVFTFKVRDIHSVLEVTIFDEDRDKKVEFLGKVAIPLLRIKNGERRWYALKERKLVRREKGAILLEMDLVFNNVKAAIRTVKPAEEKFMQVEPKFKIHLMKRNIDRVGHLISTFVEGGKFVQSCFNWESTPRSATAFIVFLVMVWNFEMYMLPITLLLIFLKNLIIAQIVGAFKREQVEDEYFDEEDEEEDEEKEKEEKKSFKEKLQSIQDVCLQVQQGMDMVASLGERVKNTFNWSVPWLSTLAVVALSVGVLVLYFIPIRLLILAWGINKFTKKLRKPNAISNNELFDFLSRVPSDSELQQYREMRPEFSPTPGKKKRS</sequence>
<dbReference type="GO" id="GO:0046928">
    <property type="term" value="P:regulation of neurotransmitter secretion"/>
    <property type="evidence" value="ECO:0007669"/>
    <property type="project" value="TreeGrafter"/>
</dbReference>
<dbReference type="SUPFAM" id="SSF49562">
    <property type="entry name" value="C2 domain (Calcium/lipid-binding domain, CaLB)"/>
    <property type="match status" value="3"/>
</dbReference>
<keyword evidence="8" id="KW-0175">Coiled coil</keyword>
<feature type="compositionally biased region" description="Basic and acidic residues" evidence="9">
    <location>
        <begin position="99"/>
        <end position="114"/>
    </location>
</feature>
<evidence type="ECO:0000256" key="1">
    <source>
        <dbReference type="ARBA" id="ARBA00004141"/>
    </source>
</evidence>
<dbReference type="Gene3D" id="2.60.40.150">
    <property type="entry name" value="C2 domain"/>
    <property type="match status" value="3"/>
</dbReference>
<evidence type="ECO:0000256" key="8">
    <source>
        <dbReference type="SAM" id="Coils"/>
    </source>
</evidence>
<evidence type="ECO:0000313" key="12">
    <source>
        <dbReference type="EMBL" id="KAK7115693.1"/>
    </source>
</evidence>
<organism evidence="12 13">
    <name type="scientific">Littorina saxatilis</name>
    <dbReference type="NCBI Taxonomy" id="31220"/>
    <lineage>
        <taxon>Eukaryota</taxon>
        <taxon>Metazoa</taxon>
        <taxon>Spiralia</taxon>
        <taxon>Lophotrochozoa</taxon>
        <taxon>Mollusca</taxon>
        <taxon>Gastropoda</taxon>
        <taxon>Caenogastropoda</taxon>
        <taxon>Littorinimorpha</taxon>
        <taxon>Littorinoidea</taxon>
        <taxon>Littorinidae</taxon>
        <taxon>Littorina</taxon>
    </lineage>
</organism>
<dbReference type="PANTHER" id="PTHR45911:SF4">
    <property type="entry name" value="MULTIPLE C2 AND TRANSMEMBRANE DOMAIN-CONTAINING PROTEIN"/>
    <property type="match status" value="1"/>
</dbReference>
<evidence type="ECO:0000256" key="10">
    <source>
        <dbReference type="SAM" id="Phobius"/>
    </source>
</evidence>
<feature type="coiled-coil region" evidence="8">
    <location>
        <begin position="790"/>
        <end position="827"/>
    </location>
</feature>
<feature type="region of interest" description="Disordered" evidence="9">
    <location>
        <begin position="62"/>
        <end position="159"/>
    </location>
</feature>
<gene>
    <name evidence="12" type="ORF">V1264_001515</name>
</gene>
<dbReference type="PRINTS" id="PR00360">
    <property type="entry name" value="C2DOMAIN"/>
</dbReference>
<evidence type="ECO:0000256" key="9">
    <source>
        <dbReference type="SAM" id="MobiDB-lite"/>
    </source>
</evidence>
<dbReference type="SMART" id="SM00239">
    <property type="entry name" value="C2"/>
    <property type="match status" value="3"/>
</dbReference>
<dbReference type="GO" id="GO:0005509">
    <property type="term" value="F:calcium ion binding"/>
    <property type="evidence" value="ECO:0007669"/>
    <property type="project" value="TreeGrafter"/>
</dbReference>
<comment type="subcellular location">
    <subcellularLocation>
        <location evidence="1">Membrane</location>
        <topology evidence="1">Multi-pass membrane protein</topology>
    </subcellularLocation>
</comment>
<feature type="compositionally biased region" description="Acidic residues" evidence="9">
    <location>
        <begin position="123"/>
        <end position="133"/>
    </location>
</feature>
<keyword evidence="3" id="KW-0479">Metal-binding</keyword>
<feature type="domain" description="C2" evidence="11">
    <location>
        <begin position="242"/>
        <end position="358"/>
    </location>
</feature>
<keyword evidence="7 10" id="KW-0472">Membrane</keyword>
<name>A0AAN9C2J3_9CAEN</name>
<dbReference type="PROSITE" id="PS50004">
    <property type="entry name" value="C2"/>
    <property type="match status" value="3"/>
</dbReference>
<evidence type="ECO:0000256" key="4">
    <source>
        <dbReference type="ARBA" id="ARBA00022737"/>
    </source>
</evidence>
<dbReference type="AlphaFoldDB" id="A0AAN9C2J3"/>
<feature type="domain" description="C2" evidence="11">
    <location>
        <begin position="395"/>
        <end position="513"/>
    </location>
</feature>
<keyword evidence="5" id="KW-0106">Calcium</keyword>
<feature type="transmembrane region" description="Helical" evidence="10">
    <location>
        <begin position="859"/>
        <end position="885"/>
    </location>
</feature>
<dbReference type="Proteomes" id="UP001374579">
    <property type="component" value="Unassembled WGS sequence"/>
</dbReference>
<dbReference type="FunFam" id="2.60.40.150:FF:000050">
    <property type="entry name" value="Multiple C2 and transmembrane domain containing 1"/>
    <property type="match status" value="1"/>
</dbReference>
<dbReference type="CDD" id="cd08376">
    <property type="entry name" value="C2B_MCTP_PRT"/>
    <property type="match status" value="1"/>
</dbReference>
<keyword evidence="2 10" id="KW-0812">Transmembrane</keyword>
<evidence type="ECO:0000256" key="3">
    <source>
        <dbReference type="ARBA" id="ARBA00022723"/>
    </source>
</evidence>
<dbReference type="CDD" id="cd04042">
    <property type="entry name" value="C2A_MCTP_PRT"/>
    <property type="match status" value="1"/>
</dbReference>
<accession>A0AAN9C2J3</accession>
<keyword evidence="4" id="KW-0677">Repeat</keyword>
<evidence type="ECO:0000256" key="2">
    <source>
        <dbReference type="ARBA" id="ARBA00022692"/>
    </source>
</evidence>
<dbReference type="InterPro" id="IPR000008">
    <property type="entry name" value="C2_dom"/>
</dbReference>
<dbReference type="InterPro" id="IPR013583">
    <property type="entry name" value="MCTP_C"/>
</dbReference>
<feature type="region of interest" description="Disordered" evidence="9">
    <location>
        <begin position="1"/>
        <end position="43"/>
    </location>
</feature>
<comment type="caution">
    <text evidence="12">The sequence shown here is derived from an EMBL/GenBank/DDBJ whole genome shotgun (WGS) entry which is preliminary data.</text>
</comment>
<feature type="domain" description="C2" evidence="11">
    <location>
        <begin position="545"/>
        <end position="667"/>
    </location>
</feature>
<dbReference type="Pfam" id="PF00168">
    <property type="entry name" value="C2"/>
    <property type="match status" value="3"/>
</dbReference>
<dbReference type="FunFam" id="2.60.40.150:FF:000256">
    <property type="entry name" value="Predicted protein"/>
    <property type="match status" value="1"/>
</dbReference>